<dbReference type="RefSeq" id="XP_007804990.1">
    <property type="nucleotide sequence ID" value="XM_007806799.1"/>
</dbReference>
<evidence type="ECO:0000313" key="2">
    <source>
        <dbReference type="EMBL" id="ERF69362.1"/>
    </source>
</evidence>
<evidence type="ECO:0000256" key="1">
    <source>
        <dbReference type="SAM" id="MobiDB-lite"/>
    </source>
</evidence>
<evidence type="ECO:0008006" key="4">
    <source>
        <dbReference type="Google" id="ProtNLM"/>
    </source>
</evidence>
<evidence type="ECO:0000313" key="3">
    <source>
        <dbReference type="Proteomes" id="UP000019373"/>
    </source>
</evidence>
<protein>
    <recommendedName>
        <fullName evidence="4">Transposase Tc1-like domain-containing protein</fullName>
    </recommendedName>
</protein>
<reference evidence="3" key="1">
    <citation type="journal article" date="2014" name="BMC Genomics">
        <title>Genome characteristics reveal the impact of lichenization on lichen-forming fungus Endocarpon pusillum Hedwig (Verrucariales, Ascomycota).</title>
        <authorList>
            <person name="Wang Y.-Y."/>
            <person name="Liu B."/>
            <person name="Zhang X.-Y."/>
            <person name="Zhou Q.-M."/>
            <person name="Zhang T."/>
            <person name="Li H."/>
            <person name="Yu Y.-F."/>
            <person name="Zhang X.-L."/>
            <person name="Hao X.-Y."/>
            <person name="Wang M."/>
            <person name="Wang L."/>
            <person name="Wei J.-C."/>
        </authorList>
    </citation>
    <scope>NUCLEOTIDE SEQUENCE [LARGE SCALE GENOMIC DNA]</scope>
    <source>
        <strain evidence="3">Z07020 / HMAS-L-300199</strain>
    </source>
</reference>
<organism evidence="2 3">
    <name type="scientific">Endocarpon pusillum (strain Z07020 / HMAS-L-300199)</name>
    <name type="common">Lichen-forming fungus</name>
    <dbReference type="NCBI Taxonomy" id="1263415"/>
    <lineage>
        <taxon>Eukaryota</taxon>
        <taxon>Fungi</taxon>
        <taxon>Dikarya</taxon>
        <taxon>Ascomycota</taxon>
        <taxon>Pezizomycotina</taxon>
        <taxon>Eurotiomycetes</taxon>
        <taxon>Chaetothyriomycetidae</taxon>
        <taxon>Verrucariales</taxon>
        <taxon>Verrucariaceae</taxon>
        <taxon>Endocarpon</taxon>
    </lineage>
</organism>
<gene>
    <name evidence="2" type="ORF">EPUS_09269</name>
</gene>
<dbReference type="AlphaFoldDB" id="U1FWX2"/>
<sequence length="191" mass="21943">MATELPRRRRAPADGNCSNPPSPQGPRASRTILDTPRRTKLLADARAYAGKMPRKELFKIHNVAERTGYQILKEGTMRRGPGVHNRGRKRILKDHQCAAIEAVEDANFFFAASSHYRIAKDIGLANGSERAIQRNMTDFGVGTYRAQQKKWLPEYSIKARNLWAFEHRYHNQEDFKKYRWCDESHFATGLA</sequence>
<accession>U1FWX2</accession>
<dbReference type="EMBL" id="KE721430">
    <property type="protein sequence ID" value="ERF69362.1"/>
    <property type="molecule type" value="Genomic_DNA"/>
</dbReference>
<name>U1FWX2_ENDPU</name>
<proteinExistence type="predicted"/>
<dbReference type="OrthoDB" id="4541336at2759"/>
<feature type="region of interest" description="Disordered" evidence="1">
    <location>
        <begin position="1"/>
        <end position="33"/>
    </location>
</feature>
<dbReference type="GeneID" id="19244097"/>
<dbReference type="HOGENOM" id="CLU_1421406_0_0_1"/>
<keyword evidence="3" id="KW-1185">Reference proteome</keyword>
<dbReference type="Proteomes" id="UP000019373">
    <property type="component" value="Unassembled WGS sequence"/>
</dbReference>